<accession>A0A2G2VFS3</accession>
<evidence type="ECO:0000313" key="4">
    <source>
        <dbReference type="Proteomes" id="UP000224567"/>
    </source>
</evidence>
<evidence type="ECO:0000256" key="1">
    <source>
        <dbReference type="ARBA" id="ARBA00022737"/>
    </source>
</evidence>
<comment type="caution">
    <text evidence="3">The sequence shown here is derived from an EMBL/GenBank/DDBJ whole genome shotgun (WGS) entry which is preliminary data.</text>
</comment>
<dbReference type="InterPro" id="IPR011990">
    <property type="entry name" value="TPR-like_helical_dom_sf"/>
</dbReference>
<protein>
    <recommendedName>
        <fullName evidence="5">Pentatricopeptide repeat-containing protein</fullName>
    </recommendedName>
</protein>
<dbReference type="GO" id="GO:0003723">
    <property type="term" value="F:RNA binding"/>
    <property type="evidence" value="ECO:0007669"/>
    <property type="project" value="InterPro"/>
</dbReference>
<dbReference type="Pfam" id="PF20431">
    <property type="entry name" value="E_motif"/>
    <property type="match status" value="1"/>
</dbReference>
<dbReference type="InterPro" id="IPR046960">
    <property type="entry name" value="PPR_At4g14850-like_plant"/>
</dbReference>
<keyword evidence="1" id="KW-0677">Repeat</keyword>
<sequence length="437" mass="48982">MYVKYGELDVPHDIFARMPIKDVVSWNSIISGYASKGMWSKAFELFDKMRDAGAERGIITWNTIAGGCLRTGNFIGALKLFFQMITCGIQLEPMSTLIGLSACSHTGLLKIGKEIHGLVIRSHLGDVDNVKNALINMYARCKALKKAHILFQRVVSKAVITWKTIISVFSHWDMSEKTSFLFQEMLLSGVELNYITIACILPLCARMANLQHGYGIQGEGREAIKLFNEMIRLHIKLDHVTIIAALSACSHSGLVMQGQKLFEQMQSTYGITPHLEHFSCMVDLFGRVGLLKNAKEIIMKIPYEPIPEMWATLLGACKIHRNTEIREWAAEKLLDLKPDNPGYHMLIANMYTDARRWNKLAEVRTVIQDFGVRKSPGCAWVNIGSGFSPFLVVDTTSGQTNDIYCLLGGLNKQMKDTDQLTTENSSSEEELCEGLCF</sequence>
<reference evidence="4" key="2">
    <citation type="journal article" date="2017" name="J. Anim. Genet.">
        <title>Multiple reference genome sequences of hot pepper reveal the massive evolution of plant disease resistance genes by retroduplication.</title>
        <authorList>
            <person name="Kim S."/>
            <person name="Park J."/>
            <person name="Yeom S.-I."/>
            <person name="Kim Y.-M."/>
            <person name="Seo E."/>
            <person name="Kim K.-T."/>
            <person name="Kim M.-S."/>
            <person name="Lee J.M."/>
            <person name="Cheong K."/>
            <person name="Shin H.-S."/>
            <person name="Kim S.-B."/>
            <person name="Han K."/>
            <person name="Lee J."/>
            <person name="Park M."/>
            <person name="Lee H.-A."/>
            <person name="Lee H.-Y."/>
            <person name="Lee Y."/>
            <person name="Oh S."/>
            <person name="Lee J.H."/>
            <person name="Choi E."/>
            <person name="Choi E."/>
            <person name="Lee S.E."/>
            <person name="Jeon J."/>
            <person name="Kim H."/>
            <person name="Choi G."/>
            <person name="Song H."/>
            <person name="Lee J."/>
            <person name="Lee S.-C."/>
            <person name="Kwon J.-K."/>
            <person name="Lee H.-Y."/>
            <person name="Koo N."/>
            <person name="Hong Y."/>
            <person name="Kim R.W."/>
            <person name="Kang W.-H."/>
            <person name="Huh J.H."/>
            <person name="Kang B.-C."/>
            <person name="Yang T.-J."/>
            <person name="Lee Y.-H."/>
            <person name="Bennetzen J.L."/>
            <person name="Choi D."/>
        </authorList>
    </citation>
    <scope>NUCLEOTIDE SEQUENCE [LARGE SCALE GENOMIC DNA]</scope>
    <source>
        <strain evidence="4">cv. PBC81</strain>
    </source>
</reference>
<dbReference type="Pfam" id="PF01535">
    <property type="entry name" value="PPR"/>
    <property type="match status" value="5"/>
</dbReference>
<feature type="repeat" description="PPR" evidence="2">
    <location>
        <begin position="22"/>
        <end position="56"/>
    </location>
</feature>
<gene>
    <name evidence="3" type="ORF">CQW23_28160</name>
</gene>
<evidence type="ECO:0000313" key="3">
    <source>
        <dbReference type="EMBL" id="PHT31823.1"/>
    </source>
</evidence>
<proteinExistence type="predicted"/>
<dbReference type="InterPro" id="IPR002885">
    <property type="entry name" value="PPR_rpt"/>
</dbReference>
<dbReference type="NCBIfam" id="TIGR00756">
    <property type="entry name" value="PPR"/>
    <property type="match status" value="2"/>
</dbReference>
<dbReference type="PROSITE" id="PS51375">
    <property type="entry name" value="PPR"/>
    <property type="match status" value="2"/>
</dbReference>
<reference evidence="3 4" key="1">
    <citation type="journal article" date="2017" name="Genome Biol.">
        <title>New reference genome sequences of hot pepper reveal the massive evolution of plant disease-resistance genes by retroduplication.</title>
        <authorList>
            <person name="Kim S."/>
            <person name="Park J."/>
            <person name="Yeom S.I."/>
            <person name="Kim Y.M."/>
            <person name="Seo E."/>
            <person name="Kim K.T."/>
            <person name="Kim M.S."/>
            <person name="Lee J.M."/>
            <person name="Cheong K."/>
            <person name="Shin H.S."/>
            <person name="Kim S.B."/>
            <person name="Han K."/>
            <person name="Lee J."/>
            <person name="Park M."/>
            <person name="Lee H.A."/>
            <person name="Lee H.Y."/>
            <person name="Lee Y."/>
            <person name="Oh S."/>
            <person name="Lee J.H."/>
            <person name="Choi E."/>
            <person name="Choi E."/>
            <person name="Lee S.E."/>
            <person name="Jeon J."/>
            <person name="Kim H."/>
            <person name="Choi G."/>
            <person name="Song H."/>
            <person name="Lee J."/>
            <person name="Lee S.C."/>
            <person name="Kwon J.K."/>
            <person name="Lee H.Y."/>
            <person name="Koo N."/>
            <person name="Hong Y."/>
            <person name="Kim R.W."/>
            <person name="Kang W.H."/>
            <person name="Huh J.H."/>
            <person name="Kang B.C."/>
            <person name="Yang T.J."/>
            <person name="Lee Y.H."/>
            <person name="Bennetzen J.L."/>
            <person name="Choi D."/>
        </authorList>
    </citation>
    <scope>NUCLEOTIDE SEQUENCE [LARGE SCALE GENOMIC DNA]</scope>
    <source>
        <strain evidence="4">cv. PBC81</strain>
    </source>
</reference>
<dbReference type="PANTHER" id="PTHR47926">
    <property type="entry name" value="PENTATRICOPEPTIDE REPEAT-CONTAINING PROTEIN"/>
    <property type="match status" value="1"/>
</dbReference>
<dbReference type="FunFam" id="1.25.40.10:FF:000090">
    <property type="entry name" value="Pentatricopeptide repeat-containing protein, chloroplastic"/>
    <property type="match status" value="1"/>
</dbReference>
<dbReference type="PANTHER" id="PTHR47926:SF375">
    <property type="entry name" value="PENTATRICOPEPTIDE REPEAT-CONTAINING PROTEIN"/>
    <property type="match status" value="1"/>
</dbReference>
<evidence type="ECO:0000256" key="2">
    <source>
        <dbReference type="PROSITE-ProRule" id="PRU00708"/>
    </source>
</evidence>
<keyword evidence="4" id="KW-1185">Reference proteome</keyword>
<dbReference type="GO" id="GO:0009451">
    <property type="term" value="P:RNA modification"/>
    <property type="evidence" value="ECO:0007669"/>
    <property type="project" value="InterPro"/>
</dbReference>
<dbReference type="AlphaFoldDB" id="A0A2G2VFS3"/>
<name>A0A2G2VFS3_CAPBA</name>
<dbReference type="EMBL" id="MLFT02000012">
    <property type="protein sequence ID" value="PHT31823.1"/>
    <property type="molecule type" value="Genomic_DNA"/>
</dbReference>
<dbReference type="Proteomes" id="UP000224567">
    <property type="component" value="Unassembled WGS sequence"/>
</dbReference>
<dbReference type="Gene3D" id="1.25.40.10">
    <property type="entry name" value="Tetratricopeptide repeat domain"/>
    <property type="match status" value="3"/>
</dbReference>
<dbReference type="OrthoDB" id="185373at2759"/>
<dbReference type="InterPro" id="IPR046848">
    <property type="entry name" value="E_motif"/>
</dbReference>
<organism evidence="3 4">
    <name type="scientific">Capsicum baccatum</name>
    <name type="common">Peruvian pepper</name>
    <dbReference type="NCBI Taxonomy" id="33114"/>
    <lineage>
        <taxon>Eukaryota</taxon>
        <taxon>Viridiplantae</taxon>
        <taxon>Streptophyta</taxon>
        <taxon>Embryophyta</taxon>
        <taxon>Tracheophyta</taxon>
        <taxon>Spermatophyta</taxon>
        <taxon>Magnoliopsida</taxon>
        <taxon>eudicotyledons</taxon>
        <taxon>Gunneridae</taxon>
        <taxon>Pentapetalae</taxon>
        <taxon>asterids</taxon>
        <taxon>lamiids</taxon>
        <taxon>Solanales</taxon>
        <taxon>Solanaceae</taxon>
        <taxon>Solanoideae</taxon>
        <taxon>Capsiceae</taxon>
        <taxon>Capsicum</taxon>
    </lineage>
</organism>
<feature type="repeat" description="PPR" evidence="2">
    <location>
        <begin position="57"/>
        <end position="91"/>
    </location>
</feature>
<evidence type="ECO:0008006" key="5">
    <source>
        <dbReference type="Google" id="ProtNLM"/>
    </source>
</evidence>